<evidence type="ECO:0000256" key="2">
    <source>
        <dbReference type="ARBA" id="ARBA00023239"/>
    </source>
</evidence>
<keyword evidence="2 3" id="KW-0456">Lyase</keyword>
<feature type="binding site" evidence="3">
    <location>
        <begin position="325"/>
        <end position="327"/>
    </location>
    <ligand>
        <name>substrate</name>
    </ligand>
</feature>
<keyword evidence="3" id="KW-0816">Tricarboxylic acid cycle</keyword>
<keyword evidence="3" id="KW-0963">Cytoplasm</keyword>
<dbReference type="Gene3D" id="1.20.200.10">
    <property type="entry name" value="Fumarase/aspartase (Central domain)"/>
    <property type="match status" value="1"/>
</dbReference>
<gene>
    <name evidence="3 6" type="primary">fumC</name>
    <name evidence="6" type="ORF">N8I74_12695</name>
</gene>
<evidence type="ECO:0000313" key="6">
    <source>
        <dbReference type="EMBL" id="UXY14176.1"/>
    </source>
</evidence>
<dbReference type="InterPro" id="IPR022761">
    <property type="entry name" value="Fumarate_lyase_N"/>
</dbReference>
<dbReference type="Pfam" id="PF10415">
    <property type="entry name" value="FumaraseC_C"/>
    <property type="match status" value="1"/>
</dbReference>
<dbReference type="PANTHER" id="PTHR11444">
    <property type="entry name" value="ASPARTATEAMMONIA/ARGININOSUCCINATE/ADENYLOSUCCINATE LYASE"/>
    <property type="match status" value="1"/>
</dbReference>
<feature type="binding site" evidence="3">
    <location>
        <begin position="99"/>
        <end position="101"/>
    </location>
    <ligand>
        <name>substrate</name>
    </ligand>
</feature>
<dbReference type="InterPro" id="IPR024083">
    <property type="entry name" value="Fumarase/histidase_N"/>
</dbReference>
<comment type="catalytic activity">
    <reaction evidence="3">
        <text>(S)-malate = fumarate + H2O</text>
        <dbReference type="Rhea" id="RHEA:12460"/>
        <dbReference type="ChEBI" id="CHEBI:15377"/>
        <dbReference type="ChEBI" id="CHEBI:15589"/>
        <dbReference type="ChEBI" id="CHEBI:29806"/>
        <dbReference type="EC" id="4.2.1.2"/>
    </reaction>
</comment>
<dbReference type="InterPro" id="IPR018951">
    <property type="entry name" value="Fumarase_C_C"/>
</dbReference>
<organism evidence="6 7">
    <name type="scientific">Chitiniphilus purpureus</name>
    <dbReference type="NCBI Taxonomy" id="2981137"/>
    <lineage>
        <taxon>Bacteria</taxon>
        <taxon>Pseudomonadati</taxon>
        <taxon>Pseudomonadota</taxon>
        <taxon>Betaproteobacteria</taxon>
        <taxon>Neisseriales</taxon>
        <taxon>Chitinibacteraceae</taxon>
        <taxon>Chitiniphilus</taxon>
    </lineage>
</organism>
<dbReference type="InterPro" id="IPR005677">
    <property type="entry name" value="Fum_hydII"/>
</dbReference>
<comment type="subcellular location">
    <subcellularLocation>
        <location evidence="3">Cytoplasm</location>
    </subcellularLocation>
</comment>
<dbReference type="InterPro" id="IPR020557">
    <property type="entry name" value="Fumarate_lyase_CS"/>
</dbReference>
<evidence type="ECO:0000259" key="4">
    <source>
        <dbReference type="Pfam" id="PF00206"/>
    </source>
</evidence>
<comment type="pathway">
    <text evidence="3">Carbohydrate metabolism; tricarboxylic acid cycle; (S)-malate from fumarate: step 1/1.</text>
</comment>
<evidence type="ECO:0000256" key="1">
    <source>
        <dbReference type="ARBA" id="ARBA00009084"/>
    </source>
</evidence>
<dbReference type="PROSITE" id="PS00163">
    <property type="entry name" value="FUMARATE_LYASES"/>
    <property type="match status" value="1"/>
</dbReference>
<dbReference type="RefSeq" id="WP_263123476.1">
    <property type="nucleotide sequence ID" value="NZ_CP106753.1"/>
</dbReference>
<feature type="site" description="Important for catalytic activity" evidence="3">
    <location>
        <position position="332"/>
    </location>
</feature>
<feature type="binding site" evidence="3">
    <location>
        <position position="188"/>
    </location>
    <ligand>
        <name>substrate</name>
    </ligand>
</feature>
<dbReference type="CDD" id="cd01362">
    <property type="entry name" value="Fumarase_classII"/>
    <property type="match status" value="1"/>
</dbReference>
<dbReference type="Pfam" id="PF00206">
    <property type="entry name" value="Lyase_1"/>
    <property type="match status" value="1"/>
</dbReference>
<dbReference type="InterPro" id="IPR000362">
    <property type="entry name" value="Fumarate_lyase_fam"/>
</dbReference>
<comment type="subunit">
    <text evidence="3">Homotetramer.</text>
</comment>
<dbReference type="InterPro" id="IPR008948">
    <property type="entry name" value="L-Aspartase-like"/>
</dbReference>
<dbReference type="PRINTS" id="PR00145">
    <property type="entry name" value="ARGSUCLYASE"/>
</dbReference>
<comment type="miscellaneous">
    <text evidence="3">There are 2 substrate-binding sites: the catalytic A site, and the non-catalytic B site that may play a role in the transfer of substrate or product between the active site and the solvent. Alternatively, the B site may bind allosteric effectors.</text>
</comment>
<proteinExistence type="inferred from homology"/>
<dbReference type="NCBIfam" id="TIGR00979">
    <property type="entry name" value="fumC_II"/>
    <property type="match status" value="1"/>
</dbReference>
<evidence type="ECO:0000313" key="7">
    <source>
        <dbReference type="Proteomes" id="UP001061302"/>
    </source>
</evidence>
<feature type="binding site" evidence="3">
    <location>
        <position position="320"/>
    </location>
    <ligand>
        <name>substrate</name>
    </ligand>
</feature>
<feature type="binding site" description="in site B" evidence="3">
    <location>
        <begin position="130"/>
        <end position="133"/>
    </location>
    <ligand>
        <name>substrate</name>
    </ligand>
</feature>
<dbReference type="EC" id="4.2.1.2" evidence="3"/>
<dbReference type="SUPFAM" id="SSF48557">
    <property type="entry name" value="L-aspartase-like"/>
    <property type="match status" value="1"/>
</dbReference>
<dbReference type="Proteomes" id="UP001061302">
    <property type="component" value="Chromosome"/>
</dbReference>
<feature type="domain" description="Fumarate lyase N-terminal" evidence="4">
    <location>
        <begin position="11"/>
        <end position="343"/>
    </location>
</feature>
<sequence>MSMRSETDSMGAIDVPADRYWGAQTQRSTINFPIGVARFRWQRPMVRALGVLKRAAAEANAELGELPADVARLIVAAADEVIAGKLDAHFPLVVFQTGSGTQSNMNANEVISNRAIELAGGKMGSKQPVHPNDHVNRGQSSNDTFPTAMHIAVVEEVHGKLLPAVRQLRDTLARKAESFAGVVKTGRTHLQDATPVTVGQEIGAWVAQIDFGLEAVQAALPGVLQLAIGGTAVGTGLNAHPEFGRRAAARIAALTGHAFVDAPNKFFALSAHDALVQTSAALRTLAGGLFKMANDVRWLASGPRCGIGEYTIPENEPGSSIMPGKVNPTQCEAMTMVCAQVFGNDATVAFAGSQGNFQLNVYKPVMVHNVLESIELLADACLAFDDHCALGLEPNLPRIEENLDKNLMLVTALNRHIGYDKAASIAKKAHKEGTTLKAAALALGYLTEDEYARWIVPIEMTGPSA</sequence>
<dbReference type="EMBL" id="CP106753">
    <property type="protein sequence ID" value="UXY14176.1"/>
    <property type="molecule type" value="Genomic_DNA"/>
</dbReference>
<feature type="binding site" evidence="3">
    <location>
        <begin position="140"/>
        <end position="142"/>
    </location>
    <ligand>
        <name>substrate</name>
    </ligand>
</feature>
<keyword evidence="7" id="KW-1185">Reference proteome</keyword>
<evidence type="ECO:0000259" key="5">
    <source>
        <dbReference type="Pfam" id="PF10415"/>
    </source>
</evidence>
<dbReference type="PANTHER" id="PTHR11444:SF1">
    <property type="entry name" value="FUMARATE HYDRATASE, MITOCHONDRIAL"/>
    <property type="match status" value="1"/>
</dbReference>
<evidence type="ECO:0000256" key="3">
    <source>
        <dbReference type="HAMAP-Rule" id="MF_00743"/>
    </source>
</evidence>
<name>A0ABY6DIK9_9NEIS</name>
<dbReference type="Gene3D" id="1.10.275.10">
    <property type="entry name" value="Fumarase/aspartase (N-terminal domain)"/>
    <property type="match status" value="1"/>
</dbReference>
<accession>A0ABY6DIK9</accession>
<feature type="active site" evidence="3">
    <location>
        <position position="319"/>
    </location>
</feature>
<dbReference type="Gene3D" id="1.10.40.30">
    <property type="entry name" value="Fumarase/aspartase (C-terminal domain)"/>
    <property type="match status" value="1"/>
</dbReference>
<dbReference type="PRINTS" id="PR00149">
    <property type="entry name" value="FUMRATELYASE"/>
</dbReference>
<reference evidence="6" key="1">
    <citation type="submission" date="2022-10" db="EMBL/GenBank/DDBJ databases">
        <title>Chitiniphilus purpureus sp. nov., a novel chitin-degrading bacterium isolated from crawfish pond sediment.</title>
        <authorList>
            <person name="Li K."/>
        </authorList>
    </citation>
    <scope>NUCLEOTIDE SEQUENCE</scope>
    <source>
        <strain evidence="6">CD1</strain>
    </source>
</reference>
<comment type="similarity">
    <text evidence="1 3">Belongs to the class-II fumarase/aspartase family. Fumarase subfamily.</text>
</comment>
<dbReference type="GO" id="GO:0004333">
    <property type="term" value="F:fumarate hydratase activity"/>
    <property type="evidence" value="ECO:0007669"/>
    <property type="project" value="UniProtKB-EC"/>
</dbReference>
<comment type="function">
    <text evidence="3">Involved in the TCA cycle. Catalyzes the stereospecific interconversion of fumarate to L-malate.</text>
</comment>
<feature type="active site" description="Proton donor/acceptor" evidence="3">
    <location>
        <position position="189"/>
    </location>
</feature>
<feature type="domain" description="Fumarase C C-terminal" evidence="5">
    <location>
        <begin position="409"/>
        <end position="462"/>
    </location>
</feature>
<protein>
    <recommendedName>
        <fullName evidence="3">Fumarate hydratase class II</fullName>
        <shortName evidence="3">Fumarase C</shortName>
        <ecNumber evidence="3">4.2.1.2</ecNumber>
    </recommendedName>
    <alternativeName>
        <fullName evidence="3">Aerobic fumarase</fullName>
    </alternativeName>
    <alternativeName>
        <fullName evidence="3">Iron-independent fumarase</fullName>
    </alternativeName>
</protein>
<dbReference type="HAMAP" id="MF_00743">
    <property type="entry name" value="FumaraseC"/>
    <property type="match status" value="1"/>
</dbReference>